<evidence type="ECO:0000313" key="1">
    <source>
        <dbReference type="EMBL" id="CAI6094403.1"/>
    </source>
</evidence>
<dbReference type="EMBL" id="CABFNP030001256">
    <property type="protein sequence ID" value="CAI6094403.1"/>
    <property type="molecule type" value="Genomic_DNA"/>
</dbReference>
<reference evidence="1" key="1">
    <citation type="submission" date="2023-01" db="EMBL/GenBank/DDBJ databases">
        <authorList>
            <person name="Piombo E."/>
        </authorList>
    </citation>
    <scope>NUCLEOTIDE SEQUENCE</scope>
</reference>
<evidence type="ECO:0000313" key="2">
    <source>
        <dbReference type="Proteomes" id="UP001160390"/>
    </source>
</evidence>
<protein>
    <submittedName>
        <fullName evidence="1">Uncharacterized protein</fullName>
    </submittedName>
</protein>
<comment type="caution">
    <text evidence="1">The sequence shown here is derived from an EMBL/GenBank/DDBJ whole genome shotgun (WGS) entry which is preliminary data.</text>
</comment>
<gene>
    <name evidence="1" type="ORF">CCHLO57077_00009242</name>
</gene>
<keyword evidence="2" id="KW-1185">Reference proteome</keyword>
<proteinExistence type="predicted"/>
<dbReference type="Proteomes" id="UP001160390">
    <property type="component" value="Unassembled WGS sequence"/>
</dbReference>
<sequence>MGYLLIQGRELEKYKVRGGTFGDCKLGCSHTIVDLRKRAKLILLLPKHQVRETSGMAGREL</sequence>
<accession>A0AA35MC41</accession>
<dbReference type="AlphaFoldDB" id="A0AA35MC41"/>
<name>A0AA35MC41_9HYPO</name>
<organism evidence="1 2">
    <name type="scientific">Clonostachys chloroleuca</name>
    <dbReference type="NCBI Taxonomy" id="1926264"/>
    <lineage>
        <taxon>Eukaryota</taxon>
        <taxon>Fungi</taxon>
        <taxon>Dikarya</taxon>
        <taxon>Ascomycota</taxon>
        <taxon>Pezizomycotina</taxon>
        <taxon>Sordariomycetes</taxon>
        <taxon>Hypocreomycetidae</taxon>
        <taxon>Hypocreales</taxon>
        <taxon>Bionectriaceae</taxon>
        <taxon>Clonostachys</taxon>
    </lineage>
</organism>